<sequence length="1068" mass="114056">MSKPTILQSLLGRPSQTYSFPQEKVYHSTKQDMLRLATETRGQQAPQPTVEHDEADLNALKATNDVRAKALISNRDEGEDNGGGDSDDDDSDRDVFYTPNTSPRTSMATTVRPASPPAVQSTKTSFTHTNTSTTSISSSALDAHSLFSVANSDSTRITSPVQSDSEQRVPRVKAMTPPQVANGHVDQQWAKDVRWLVPTTVKATTTPKRRHSTQADRRNTAQTRTKPNTPMSKSINKMTPSIMSSMTALLEEEELHDTPDMLHHPRSSVLISTPRRSRSRLASNPVPPSNPSSNGKSRSTAGHSLHRRRSRSLGHGSSSQASSSASHNTASTSRAKPSKYASSSANPYDRNSTSLPTFTPGDLPSHGTPGYTSLVLPRAPATLSQTTQRPKGLFSLKHPLNPSDLDGKVDLTLSGVAQTTMASVEVVRGLSGGSSSFNRNVSPSKKLMGLFRRAPSSSPSKSPSGPSTQSRARGATEDIAWGKARDEASDQPLGFTSYRTPPKYVPSGSVLVQVWAVGVDIVDWRLLCGGSTPVGYGSVGGPTRSNSSRVAPRAPSESPPGTPKRSVSLRSTLGRLGGAQQRSASATPSATPAPGSGQTAAAGVGYIPGRSFVGRVLECGWEVGDEVGRRGDWVVGLLDLKKDGLSSLSSIGQSSAPSSSGPSSSRTESNATPGASGSSTSTPYPSPAPSRHNSYRVPKARPSLSRAGTHTSSVPLSLEELAILPICGIQAYRAIRTFAFAFSDVTPRSYSSSADFTNPDDTETETVRYEKGRVTEALDGTRRRRVLVLGGHDGAGALGVQMLVKRGWRVCVHVPFMCLQYERSGLVEAEEAVEENGVDRTKLRDDYCMRMVEERVRVWGGEEVIFDDGEEGDGEDERGPVVRVIDQLCEDGDVFDAVLDTVGGKEVWEASERLLMSVDGADAAGIGNGTGKKEKEKTKRVGIGLKQFTTLVGDTPGRPIPSAGDNFKAGLRSLNFGRTERKMDGKVGYAWVNHAQDVDWEGEDISESLGAVLRTVVDEGIRPWVGQNLGASARHQRVVPLEKAPQAFISGERGLLTDGGTVVVKVVG</sequence>
<dbReference type="OrthoDB" id="201656at2759"/>
<dbReference type="PANTHER" id="PTHR11695:SF294">
    <property type="entry name" value="RETICULON-4-INTERACTING PROTEIN 1, MITOCHONDRIAL"/>
    <property type="match status" value="1"/>
</dbReference>
<dbReference type="EMBL" id="JABCKV010000124">
    <property type="protein sequence ID" value="KAG5643265.1"/>
    <property type="molecule type" value="Genomic_DNA"/>
</dbReference>
<evidence type="ECO:0000313" key="3">
    <source>
        <dbReference type="Proteomes" id="UP000775547"/>
    </source>
</evidence>
<feature type="region of interest" description="Disordered" evidence="1">
    <location>
        <begin position="152"/>
        <end position="171"/>
    </location>
</feature>
<feature type="compositionally biased region" description="Acidic residues" evidence="1">
    <location>
        <begin position="77"/>
        <end position="92"/>
    </location>
</feature>
<dbReference type="InterPro" id="IPR050700">
    <property type="entry name" value="YIM1/Zinc_Alcohol_DH_Fams"/>
</dbReference>
<protein>
    <submittedName>
        <fullName evidence="2">Uncharacterized protein</fullName>
    </submittedName>
</protein>
<evidence type="ECO:0000256" key="1">
    <source>
        <dbReference type="SAM" id="MobiDB-lite"/>
    </source>
</evidence>
<organism evidence="2 3">
    <name type="scientific">Asterophora parasitica</name>
    <dbReference type="NCBI Taxonomy" id="117018"/>
    <lineage>
        <taxon>Eukaryota</taxon>
        <taxon>Fungi</taxon>
        <taxon>Dikarya</taxon>
        <taxon>Basidiomycota</taxon>
        <taxon>Agaricomycotina</taxon>
        <taxon>Agaricomycetes</taxon>
        <taxon>Agaricomycetidae</taxon>
        <taxon>Agaricales</taxon>
        <taxon>Tricholomatineae</taxon>
        <taxon>Lyophyllaceae</taxon>
        <taxon>Asterophora</taxon>
    </lineage>
</organism>
<proteinExistence type="predicted"/>
<gene>
    <name evidence="2" type="ORF">DXG03_001275</name>
</gene>
<dbReference type="Proteomes" id="UP000775547">
    <property type="component" value="Unassembled WGS sequence"/>
</dbReference>
<dbReference type="Gene3D" id="3.90.180.10">
    <property type="entry name" value="Medium-chain alcohol dehydrogenases, catalytic domain"/>
    <property type="match status" value="1"/>
</dbReference>
<feature type="compositionally biased region" description="Polar residues" evidence="1">
    <location>
        <begin position="340"/>
        <end position="357"/>
    </location>
</feature>
<feature type="compositionally biased region" description="Low complexity" evidence="1">
    <location>
        <begin position="455"/>
        <end position="467"/>
    </location>
</feature>
<keyword evidence="3" id="KW-1185">Reference proteome</keyword>
<accession>A0A9P7G5P9</accession>
<feature type="compositionally biased region" description="Low complexity" evidence="1">
    <location>
        <begin position="121"/>
        <end position="136"/>
    </location>
</feature>
<feature type="region of interest" description="Disordered" evidence="1">
    <location>
        <begin position="257"/>
        <end position="374"/>
    </location>
</feature>
<feature type="compositionally biased region" description="Low complexity" evidence="1">
    <location>
        <begin position="583"/>
        <end position="597"/>
    </location>
</feature>
<feature type="compositionally biased region" description="Low complexity" evidence="1">
    <location>
        <begin position="648"/>
        <end position="683"/>
    </location>
</feature>
<evidence type="ECO:0000313" key="2">
    <source>
        <dbReference type="EMBL" id="KAG5643265.1"/>
    </source>
</evidence>
<feature type="region of interest" description="Disordered" evidence="1">
    <location>
        <begin position="71"/>
        <end position="136"/>
    </location>
</feature>
<dbReference type="GO" id="GO:0005739">
    <property type="term" value="C:mitochondrion"/>
    <property type="evidence" value="ECO:0007669"/>
    <property type="project" value="TreeGrafter"/>
</dbReference>
<comment type="caution">
    <text evidence="2">The sequence shown here is derived from an EMBL/GenBank/DDBJ whole genome shotgun (WGS) entry which is preliminary data.</text>
</comment>
<name>A0A9P7G5P9_9AGAR</name>
<dbReference type="PANTHER" id="PTHR11695">
    <property type="entry name" value="ALCOHOL DEHYDROGENASE RELATED"/>
    <property type="match status" value="1"/>
</dbReference>
<reference evidence="2" key="2">
    <citation type="submission" date="2021-10" db="EMBL/GenBank/DDBJ databases">
        <title>Phylogenomics reveals ancestral predisposition of the termite-cultivated fungus Termitomyces towards a domesticated lifestyle.</title>
        <authorList>
            <person name="Auxier B."/>
            <person name="Grum-Grzhimaylo A."/>
            <person name="Cardenas M.E."/>
            <person name="Lodge J.D."/>
            <person name="Laessoe T."/>
            <person name="Pedersen O."/>
            <person name="Smith M.E."/>
            <person name="Kuyper T.W."/>
            <person name="Franco-Molano E.A."/>
            <person name="Baroni T.J."/>
            <person name="Aanen D.K."/>
        </authorList>
    </citation>
    <scope>NUCLEOTIDE SEQUENCE</scope>
    <source>
        <strain evidence="2">AP01</strain>
        <tissue evidence="2">Mycelium</tissue>
    </source>
</reference>
<feature type="compositionally biased region" description="Polar residues" evidence="1">
    <location>
        <begin position="152"/>
        <end position="164"/>
    </location>
</feature>
<feature type="region of interest" description="Disordered" evidence="1">
    <location>
        <begin position="648"/>
        <end position="711"/>
    </location>
</feature>
<feature type="compositionally biased region" description="Polar residues" evidence="1">
    <location>
        <begin position="98"/>
        <end position="109"/>
    </location>
</feature>
<feature type="compositionally biased region" description="Polar residues" evidence="1">
    <location>
        <begin position="220"/>
        <end position="237"/>
    </location>
</feature>
<feature type="region of interest" description="Disordered" evidence="1">
    <location>
        <begin position="38"/>
        <end position="57"/>
    </location>
</feature>
<feature type="region of interest" description="Disordered" evidence="1">
    <location>
        <begin position="202"/>
        <end position="237"/>
    </location>
</feature>
<dbReference type="AlphaFoldDB" id="A0A9P7G5P9"/>
<reference evidence="2" key="1">
    <citation type="submission" date="2020-07" db="EMBL/GenBank/DDBJ databases">
        <authorList>
            <person name="Nieuwenhuis M."/>
            <person name="Van De Peppel L.J.J."/>
        </authorList>
    </citation>
    <scope>NUCLEOTIDE SEQUENCE</scope>
    <source>
        <strain evidence="2">AP01</strain>
        <tissue evidence="2">Mycelium</tissue>
    </source>
</reference>
<dbReference type="Gene3D" id="3.40.50.720">
    <property type="entry name" value="NAD(P)-binding Rossmann-like Domain"/>
    <property type="match status" value="1"/>
</dbReference>
<feature type="compositionally biased region" description="Low complexity" evidence="1">
    <location>
        <begin position="313"/>
        <end position="335"/>
    </location>
</feature>
<feature type="region of interest" description="Disordered" evidence="1">
    <location>
        <begin position="451"/>
        <end position="500"/>
    </location>
</feature>
<feature type="region of interest" description="Disordered" evidence="1">
    <location>
        <begin position="535"/>
        <end position="599"/>
    </location>
</feature>